<protein>
    <submittedName>
        <fullName evidence="2">Autoinducer 2-degrading protein LsrG</fullName>
    </submittedName>
</protein>
<evidence type="ECO:0000313" key="2">
    <source>
        <dbReference type="EMBL" id="QDU91191.1"/>
    </source>
</evidence>
<dbReference type="InterPro" id="IPR011008">
    <property type="entry name" value="Dimeric_a/b-barrel"/>
</dbReference>
<feature type="domain" description="ABM" evidence="1">
    <location>
        <begin position="2"/>
        <end position="91"/>
    </location>
</feature>
<dbReference type="OrthoDB" id="5241825at2"/>
<dbReference type="Gene3D" id="3.30.70.100">
    <property type="match status" value="1"/>
</dbReference>
<dbReference type="AlphaFoldDB" id="A0A518DI84"/>
<name>A0A518DI84_9BACT</name>
<reference evidence="2 3" key="1">
    <citation type="submission" date="2019-02" db="EMBL/GenBank/DDBJ databases">
        <title>Deep-cultivation of Planctomycetes and their phenomic and genomic characterization uncovers novel biology.</title>
        <authorList>
            <person name="Wiegand S."/>
            <person name="Jogler M."/>
            <person name="Boedeker C."/>
            <person name="Pinto D."/>
            <person name="Vollmers J."/>
            <person name="Rivas-Marin E."/>
            <person name="Kohn T."/>
            <person name="Peeters S.H."/>
            <person name="Heuer A."/>
            <person name="Rast P."/>
            <person name="Oberbeckmann S."/>
            <person name="Bunk B."/>
            <person name="Jeske O."/>
            <person name="Meyerdierks A."/>
            <person name="Storesund J.E."/>
            <person name="Kallscheuer N."/>
            <person name="Luecker S."/>
            <person name="Lage O.M."/>
            <person name="Pohl T."/>
            <person name="Merkel B.J."/>
            <person name="Hornburger P."/>
            <person name="Mueller R.-W."/>
            <person name="Bruemmer F."/>
            <person name="Labrenz M."/>
            <person name="Spormann A.M."/>
            <person name="Op den Camp H."/>
            <person name="Overmann J."/>
            <person name="Amann R."/>
            <person name="Jetten M.S.M."/>
            <person name="Mascher T."/>
            <person name="Medema M.H."/>
            <person name="Devos D.P."/>
            <person name="Kaster A.-K."/>
            <person name="Ovreas L."/>
            <person name="Rohde M."/>
            <person name="Galperin M.Y."/>
            <person name="Jogler C."/>
        </authorList>
    </citation>
    <scope>NUCLEOTIDE SEQUENCE [LARGE SCALE GENOMIC DNA]</scope>
    <source>
        <strain evidence="2 3">Pla175</strain>
    </source>
</reference>
<dbReference type="GO" id="GO:0016491">
    <property type="term" value="F:oxidoreductase activity"/>
    <property type="evidence" value="ECO:0007669"/>
    <property type="project" value="TreeGrafter"/>
</dbReference>
<gene>
    <name evidence="2" type="primary">lsrG</name>
    <name evidence="2" type="ORF">Pla175_46110</name>
</gene>
<dbReference type="RefSeq" id="WP_145291077.1">
    <property type="nucleotide sequence ID" value="NZ_CP036291.1"/>
</dbReference>
<proteinExistence type="predicted"/>
<dbReference type="EMBL" id="CP036291">
    <property type="protein sequence ID" value="QDU91191.1"/>
    <property type="molecule type" value="Genomic_DNA"/>
</dbReference>
<dbReference type="Proteomes" id="UP000317429">
    <property type="component" value="Chromosome"/>
</dbReference>
<accession>A0A518DI84</accession>
<dbReference type="Pfam" id="PF03992">
    <property type="entry name" value="ABM"/>
    <property type="match status" value="1"/>
</dbReference>
<dbReference type="GO" id="GO:0005829">
    <property type="term" value="C:cytosol"/>
    <property type="evidence" value="ECO:0007669"/>
    <property type="project" value="TreeGrafter"/>
</dbReference>
<keyword evidence="3" id="KW-1185">Reference proteome</keyword>
<evidence type="ECO:0000259" key="1">
    <source>
        <dbReference type="PROSITE" id="PS51725"/>
    </source>
</evidence>
<dbReference type="SUPFAM" id="SSF54909">
    <property type="entry name" value="Dimeric alpha+beta barrel"/>
    <property type="match status" value="1"/>
</dbReference>
<dbReference type="PANTHER" id="PTHR33336:SF1">
    <property type="entry name" value="(4S)-4-HYDROXY-5-PHOSPHONOOXYPENTANE-2,3-DIONE ISOMERASE"/>
    <property type="match status" value="1"/>
</dbReference>
<evidence type="ECO:0000313" key="3">
    <source>
        <dbReference type="Proteomes" id="UP000317429"/>
    </source>
</evidence>
<dbReference type="KEGG" id="pnd:Pla175_46110"/>
<dbReference type="PANTHER" id="PTHR33336">
    <property type="entry name" value="QUINOL MONOOXYGENASE YGIN-RELATED"/>
    <property type="match status" value="1"/>
</dbReference>
<dbReference type="InterPro" id="IPR007138">
    <property type="entry name" value="ABM_dom"/>
</dbReference>
<sequence length="94" mass="10819">MYVVTVVFQVKPANAADFRASVLAQAQNSLQREPACKRFDVCFDPQSPERVFLYELYDDRAAFDAHTQTEHFAQFSAAVEGWVEDKTLSFWHLD</sequence>
<organism evidence="2 3">
    <name type="scientific">Pirellulimonas nuda</name>
    <dbReference type="NCBI Taxonomy" id="2528009"/>
    <lineage>
        <taxon>Bacteria</taxon>
        <taxon>Pseudomonadati</taxon>
        <taxon>Planctomycetota</taxon>
        <taxon>Planctomycetia</taxon>
        <taxon>Pirellulales</taxon>
        <taxon>Lacipirellulaceae</taxon>
        <taxon>Pirellulimonas</taxon>
    </lineage>
</organism>
<dbReference type="InterPro" id="IPR050744">
    <property type="entry name" value="AI-2_Isomerase_LsrG"/>
</dbReference>
<dbReference type="PROSITE" id="PS51725">
    <property type="entry name" value="ABM"/>
    <property type="match status" value="1"/>
</dbReference>